<sequence>MRTVRFCINMSLDGYCDHTAFSPDEAVLEYFTAMMDDVDLLFFGRIMYQLMFPYWREVARDQSGSPAENRFAEKLSAMDNVVISRSLDVVGENVRIVRSDPAGELLKLKQQVGKTILMDSISLLPEMITAGLIDEFFLVIHPVIVGNGRHLLDTGSLHEKVNLKLVDTIKFKSGSIALHYVKSGL</sequence>
<dbReference type="EMBL" id="JACNYK010000002">
    <property type="protein sequence ID" value="MBD1426101.1"/>
    <property type="molecule type" value="Genomic_DNA"/>
</dbReference>
<feature type="domain" description="Bacterial bifunctional deaminase-reductase C-terminal" evidence="1">
    <location>
        <begin position="3"/>
        <end position="174"/>
    </location>
</feature>
<organism evidence="2 3">
    <name type="scientific">Sphingobacterium arenae</name>
    <dbReference type="NCBI Taxonomy" id="1280598"/>
    <lineage>
        <taxon>Bacteria</taxon>
        <taxon>Pseudomonadati</taxon>
        <taxon>Bacteroidota</taxon>
        <taxon>Sphingobacteriia</taxon>
        <taxon>Sphingobacteriales</taxon>
        <taxon>Sphingobacteriaceae</taxon>
        <taxon>Sphingobacterium</taxon>
    </lineage>
</organism>
<dbReference type="Proteomes" id="UP000606494">
    <property type="component" value="Unassembled WGS sequence"/>
</dbReference>
<gene>
    <name evidence="2" type="ORF">H8B17_10950</name>
</gene>
<evidence type="ECO:0000313" key="3">
    <source>
        <dbReference type="Proteomes" id="UP000606494"/>
    </source>
</evidence>
<dbReference type="Gene3D" id="3.40.430.10">
    <property type="entry name" value="Dihydrofolate Reductase, subunit A"/>
    <property type="match status" value="1"/>
</dbReference>
<dbReference type="InterPro" id="IPR024072">
    <property type="entry name" value="DHFR-like_dom_sf"/>
</dbReference>
<protein>
    <submittedName>
        <fullName evidence="2">Dihydrofolate reductase family protein</fullName>
    </submittedName>
</protein>
<keyword evidence="3" id="KW-1185">Reference proteome</keyword>
<evidence type="ECO:0000259" key="1">
    <source>
        <dbReference type="Pfam" id="PF01872"/>
    </source>
</evidence>
<comment type="caution">
    <text evidence="2">The sequence shown here is derived from an EMBL/GenBank/DDBJ whole genome shotgun (WGS) entry which is preliminary data.</text>
</comment>
<evidence type="ECO:0000313" key="2">
    <source>
        <dbReference type="EMBL" id="MBD1426101.1"/>
    </source>
</evidence>
<dbReference type="Pfam" id="PF01872">
    <property type="entry name" value="RibD_C"/>
    <property type="match status" value="1"/>
</dbReference>
<dbReference type="InterPro" id="IPR002734">
    <property type="entry name" value="RibDG_C"/>
</dbReference>
<proteinExistence type="predicted"/>
<dbReference type="SUPFAM" id="SSF53597">
    <property type="entry name" value="Dihydrofolate reductase-like"/>
    <property type="match status" value="1"/>
</dbReference>
<dbReference type="RefSeq" id="WP_190309202.1">
    <property type="nucleotide sequence ID" value="NZ_JACNYK010000002.1"/>
</dbReference>
<reference evidence="2 3" key="1">
    <citation type="submission" date="2020-08" db="EMBL/GenBank/DDBJ databases">
        <title>Sphingobacterium sp. DN00404 isolated from aquaculture water.</title>
        <authorList>
            <person name="Zhang M."/>
        </authorList>
    </citation>
    <scope>NUCLEOTIDE SEQUENCE [LARGE SCALE GENOMIC DNA]</scope>
    <source>
        <strain evidence="2 3">KCTC 32294</strain>
    </source>
</reference>
<name>A0ABR7Y487_9SPHI</name>
<accession>A0ABR7Y487</accession>